<dbReference type="InterPro" id="IPR021130">
    <property type="entry name" value="PRib-ATP_PPHydrolase-like"/>
</dbReference>
<dbReference type="InterPro" id="IPR008179">
    <property type="entry name" value="HisE"/>
</dbReference>
<dbReference type="InterPro" id="IPR026660">
    <property type="entry name" value="PRA-CH"/>
</dbReference>
<keyword evidence="12 15" id="KW-0067">ATP-binding</keyword>
<evidence type="ECO:0000256" key="9">
    <source>
        <dbReference type="ARBA" id="ARBA00022605"/>
    </source>
</evidence>
<keyword evidence="11 15" id="KW-0378">Hydrolase</keyword>
<evidence type="ECO:0000256" key="7">
    <source>
        <dbReference type="ARBA" id="ARBA00008299"/>
    </source>
</evidence>
<dbReference type="GO" id="GO:0004635">
    <property type="term" value="F:phosphoribosyl-AMP cyclohydrolase activity"/>
    <property type="evidence" value="ECO:0007669"/>
    <property type="project" value="UniProtKB-UniRule"/>
</dbReference>
<dbReference type="HAMAP" id="MF_01020">
    <property type="entry name" value="HisE"/>
    <property type="match status" value="1"/>
</dbReference>
<evidence type="ECO:0000256" key="6">
    <source>
        <dbReference type="ARBA" id="ARBA00007731"/>
    </source>
</evidence>
<dbReference type="Pfam" id="PF01503">
    <property type="entry name" value="PRA-PH"/>
    <property type="match status" value="1"/>
</dbReference>
<evidence type="ECO:0000256" key="12">
    <source>
        <dbReference type="ARBA" id="ARBA00022840"/>
    </source>
</evidence>
<dbReference type="NCBIfam" id="TIGR03188">
    <property type="entry name" value="histidine_hisI"/>
    <property type="match status" value="1"/>
</dbReference>
<dbReference type="UniPathway" id="UPA00031">
    <property type="reaction ID" value="UER00007"/>
</dbReference>
<dbReference type="GO" id="GO:0005737">
    <property type="term" value="C:cytoplasm"/>
    <property type="evidence" value="ECO:0007669"/>
    <property type="project" value="UniProtKB-SubCell"/>
</dbReference>
<dbReference type="GO" id="GO:0004636">
    <property type="term" value="F:phosphoribosyl-ATP diphosphatase activity"/>
    <property type="evidence" value="ECO:0007669"/>
    <property type="project" value="UniProtKB-UniRule"/>
</dbReference>
<comment type="similarity">
    <text evidence="6 15">In the C-terminal section; belongs to the PRA-PH family.</text>
</comment>
<keyword evidence="9 15" id="KW-0028">Amino-acid biosynthesis</keyword>
<dbReference type="STRING" id="337097.BHF71_08390"/>
<evidence type="ECO:0000256" key="4">
    <source>
        <dbReference type="ARBA" id="ARBA00005169"/>
    </source>
</evidence>
<dbReference type="Pfam" id="PF01502">
    <property type="entry name" value="PRA-CH"/>
    <property type="match status" value="1"/>
</dbReference>
<evidence type="ECO:0000256" key="2">
    <source>
        <dbReference type="ARBA" id="ARBA00001460"/>
    </source>
</evidence>
<reference evidence="17 18" key="1">
    <citation type="submission" date="2016-09" db="EMBL/GenBank/DDBJ databases">
        <title>Draft genome sequence for the type strain of Vulcanibacillus modesticaldus BR, a strictly anaerobic, moderately thermophilic, and nitrate-reducing bacterium from deep sea-hydrothermal vents of the Mid-Atlantic Ridge.</title>
        <authorList>
            <person name="Abin C.A."/>
            <person name="Hollibaugh J.T."/>
        </authorList>
    </citation>
    <scope>NUCLEOTIDE SEQUENCE [LARGE SCALE GENOMIC DNA]</scope>
    <source>
        <strain evidence="17 18">BR</strain>
    </source>
</reference>
<accession>A0A1D2YV50</accession>
<dbReference type="InterPro" id="IPR038019">
    <property type="entry name" value="PRib_AMP_CycHydrolase_sf"/>
</dbReference>
<dbReference type="HAMAP" id="MF_01019">
    <property type="entry name" value="HisIE"/>
    <property type="match status" value="1"/>
</dbReference>
<dbReference type="AlphaFoldDB" id="A0A1D2YV50"/>
<gene>
    <name evidence="15" type="primary">hisI</name>
    <name evidence="15" type="synonym">hisIE</name>
    <name evidence="17" type="ORF">BHF71_08390</name>
</gene>
<name>A0A1D2YV50_9BACI</name>
<dbReference type="OrthoDB" id="9795769at2"/>
<comment type="caution">
    <text evidence="17">The sequence shown here is derived from an EMBL/GenBank/DDBJ whole genome shotgun (WGS) entry which is preliminary data.</text>
</comment>
<dbReference type="CDD" id="cd11534">
    <property type="entry name" value="NTP-PPase_HisIE_like"/>
    <property type="match status" value="1"/>
</dbReference>
<dbReference type="NCBIfam" id="NF002747">
    <property type="entry name" value="PRK02759.1"/>
    <property type="match status" value="1"/>
</dbReference>
<evidence type="ECO:0000256" key="11">
    <source>
        <dbReference type="ARBA" id="ARBA00022801"/>
    </source>
</evidence>
<protein>
    <recommendedName>
        <fullName evidence="15">Histidine biosynthesis bifunctional protein HisIE</fullName>
    </recommendedName>
    <domain>
        <recommendedName>
            <fullName evidence="15">Phosphoribosyl-AMP cyclohydrolase</fullName>
            <shortName evidence="15">PRA-CH</shortName>
            <ecNumber evidence="15">3.5.4.19</ecNumber>
        </recommendedName>
    </domain>
    <domain>
        <recommendedName>
            <fullName evidence="15">Phosphoribosyl-ATP pyrophosphatase</fullName>
            <shortName evidence="15">PRA-PH</shortName>
            <ecNumber evidence="15">3.6.1.31</ecNumber>
        </recommendedName>
    </domain>
</protein>
<evidence type="ECO:0000256" key="15">
    <source>
        <dbReference type="HAMAP-Rule" id="MF_01019"/>
    </source>
</evidence>
<keyword evidence="18" id="KW-1185">Reference proteome</keyword>
<evidence type="ECO:0000256" key="13">
    <source>
        <dbReference type="ARBA" id="ARBA00023102"/>
    </source>
</evidence>
<feature type="region of interest" description="Phosphoribosyl-AMP cyclohydrolase" evidence="15">
    <location>
        <begin position="1"/>
        <end position="116"/>
    </location>
</feature>
<evidence type="ECO:0000256" key="10">
    <source>
        <dbReference type="ARBA" id="ARBA00022741"/>
    </source>
</evidence>
<dbReference type="SUPFAM" id="SSF141734">
    <property type="entry name" value="HisI-like"/>
    <property type="match status" value="1"/>
</dbReference>
<comment type="catalytic activity">
    <reaction evidence="2 15">
        <text>1-(5-phospho-beta-D-ribosyl)-ATP + H2O = 1-(5-phospho-beta-D-ribosyl)-5'-AMP + diphosphate + H(+)</text>
        <dbReference type="Rhea" id="RHEA:22828"/>
        <dbReference type="ChEBI" id="CHEBI:15377"/>
        <dbReference type="ChEBI" id="CHEBI:15378"/>
        <dbReference type="ChEBI" id="CHEBI:33019"/>
        <dbReference type="ChEBI" id="CHEBI:59457"/>
        <dbReference type="ChEBI" id="CHEBI:73183"/>
        <dbReference type="EC" id="3.6.1.31"/>
    </reaction>
</comment>
<dbReference type="Gene3D" id="3.10.20.810">
    <property type="entry name" value="Phosphoribosyl-AMP cyclohydrolase"/>
    <property type="match status" value="1"/>
</dbReference>
<evidence type="ECO:0000256" key="14">
    <source>
        <dbReference type="ARBA" id="ARBA00023268"/>
    </source>
</evidence>
<dbReference type="HAMAP" id="MF_01021">
    <property type="entry name" value="HisI"/>
    <property type="match status" value="1"/>
</dbReference>
<keyword evidence="10 15" id="KW-0547">Nucleotide-binding</keyword>
<dbReference type="GO" id="GO:0000105">
    <property type="term" value="P:L-histidine biosynthetic process"/>
    <property type="evidence" value="ECO:0007669"/>
    <property type="project" value="UniProtKB-UniRule"/>
</dbReference>
<dbReference type="InterPro" id="IPR002496">
    <property type="entry name" value="PRib_AMP_CycHydrolase_dom"/>
</dbReference>
<feature type="domain" description="Phosphoribosyl-AMP cyclohydrolase" evidence="16">
    <location>
        <begin position="30"/>
        <end position="103"/>
    </location>
</feature>
<comment type="catalytic activity">
    <reaction evidence="1 15">
        <text>1-(5-phospho-beta-D-ribosyl)-5'-AMP + H2O = 1-(5-phospho-beta-D-ribosyl)-5-[(5-phospho-beta-D-ribosylamino)methylideneamino]imidazole-4-carboxamide</text>
        <dbReference type="Rhea" id="RHEA:20049"/>
        <dbReference type="ChEBI" id="CHEBI:15377"/>
        <dbReference type="ChEBI" id="CHEBI:58435"/>
        <dbReference type="ChEBI" id="CHEBI:59457"/>
        <dbReference type="EC" id="3.5.4.19"/>
    </reaction>
</comment>
<dbReference type="InterPro" id="IPR023019">
    <property type="entry name" value="His_synth_HisIE"/>
</dbReference>
<comment type="similarity">
    <text evidence="7 15">In the N-terminal section; belongs to the PRA-CH family.</text>
</comment>
<keyword evidence="14 15" id="KW-0511">Multifunctional enzyme</keyword>
<keyword evidence="8 15" id="KW-0963">Cytoplasm</keyword>
<dbReference type="Gene3D" id="1.10.287.1080">
    <property type="entry name" value="MazG-like"/>
    <property type="match status" value="1"/>
</dbReference>
<dbReference type="NCBIfam" id="NF000768">
    <property type="entry name" value="PRK00051.1"/>
    <property type="match status" value="1"/>
</dbReference>
<evidence type="ECO:0000256" key="8">
    <source>
        <dbReference type="ARBA" id="ARBA00022490"/>
    </source>
</evidence>
<dbReference type="EMBL" id="MIJF01000019">
    <property type="protein sequence ID" value="OEF99584.1"/>
    <property type="molecule type" value="Genomic_DNA"/>
</dbReference>
<evidence type="ECO:0000256" key="1">
    <source>
        <dbReference type="ARBA" id="ARBA00000024"/>
    </source>
</evidence>
<dbReference type="EC" id="3.6.1.31" evidence="15"/>
<comment type="subcellular location">
    <subcellularLocation>
        <location evidence="3 15">Cytoplasm</location>
    </subcellularLocation>
</comment>
<organism evidence="17 18">
    <name type="scientific">Vulcanibacillus modesticaldus</name>
    <dbReference type="NCBI Taxonomy" id="337097"/>
    <lineage>
        <taxon>Bacteria</taxon>
        <taxon>Bacillati</taxon>
        <taxon>Bacillota</taxon>
        <taxon>Bacilli</taxon>
        <taxon>Bacillales</taxon>
        <taxon>Bacillaceae</taxon>
        <taxon>Vulcanibacillus</taxon>
    </lineage>
</organism>
<evidence type="ECO:0000313" key="18">
    <source>
        <dbReference type="Proteomes" id="UP000243739"/>
    </source>
</evidence>
<evidence type="ECO:0000313" key="17">
    <source>
        <dbReference type="EMBL" id="OEF99584.1"/>
    </source>
</evidence>
<evidence type="ECO:0000256" key="5">
    <source>
        <dbReference type="ARBA" id="ARBA00005204"/>
    </source>
</evidence>
<dbReference type="PANTHER" id="PTHR42945">
    <property type="entry name" value="HISTIDINE BIOSYNTHESIS BIFUNCTIONAL PROTEIN"/>
    <property type="match status" value="1"/>
</dbReference>
<comment type="pathway">
    <text evidence="4 15">Amino-acid biosynthesis; L-histidine biosynthesis; L-histidine from 5-phospho-alpha-D-ribose 1-diphosphate: step 3/9.</text>
</comment>
<dbReference type="SUPFAM" id="SSF101386">
    <property type="entry name" value="all-alpha NTP pyrophosphatases"/>
    <property type="match status" value="1"/>
</dbReference>
<proteinExistence type="inferred from homology"/>
<dbReference type="EC" id="3.5.4.19" evidence="15"/>
<keyword evidence="13 15" id="KW-0368">Histidine biosynthesis</keyword>
<dbReference type="PANTHER" id="PTHR42945:SF9">
    <property type="entry name" value="HISTIDINE BIOSYNTHESIS BIFUNCTIONAL PROTEIN HISIE"/>
    <property type="match status" value="1"/>
</dbReference>
<feature type="region of interest" description="Phosphoribosyl-ATP pyrophosphohydrolase" evidence="15">
    <location>
        <begin position="117"/>
        <end position="208"/>
    </location>
</feature>
<dbReference type="Proteomes" id="UP000243739">
    <property type="component" value="Unassembled WGS sequence"/>
</dbReference>
<dbReference type="FunFam" id="3.10.20.810:FF:000001">
    <property type="entry name" value="Histidine biosynthesis bifunctional protein HisIE"/>
    <property type="match status" value="1"/>
</dbReference>
<evidence type="ECO:0000256" key="3">
    <source>
        <dbReference type="ARBA" id="ARBA00004496"/>
    </source>
</evidence>
<evidence type="ECO:0000259" key="16">
    <source>
        <dbReference type="Pfam" id="PF01502"/>
    </source>
</evidence>
<comment type="pathway">
    <text evidence="5 15">Amino-acid biosynthesis; L-histidine biosynthesis; L-histidine from 5-phospho-alpha-D-ribose 1-diphosphate: step 2/9.</text>
</comment>
<sequence>MNKIISEIKFDEKGLVPAITQDVKTNKVLMLAYMNEEAIKKTLEEKVVHYFSRSRQKLWKKGESSGNIQKLQGFSYDCDHDTILLLVDQVNVACHTGEYSCFFNEVIRSEENNKDILTDLYKIIEGRKENPKENSYTNYLFDKGLDKILKKVGEETSEVIIGAKNKNKEELVYELSDLVYHLLVLMVNEGVTIADIKKELATRRDKIK</sequence>
<dbReference type="GO" id="GO:0005524">
    <property type="term" value="F:ATP binding"/>
    <property type="evidence" value="ECO:0007669"/>
    <property type="project" value="UniProtKB-KW"/>
</dbReference>